<protein>
    <submittedName>
        <fullName evidence="1">Uncharacterized protein</fullName>
    </submittedName>
</protein>
<dbReference type="EMBL" id="CP036433">
    <property type="protein sequence ID" value="QDU98292.1"/>
    <property type="molecule type" value="Genomic_DNA"/>
</dbReference>
<evidence type="ECO:0000313" key="2">
    <source>
        <dbReference type="Proteomes" id="UP000317648"/>
    </source>
</evidence>
<proteinExistence type="predicted"/>
<dbReference type="KEGG" id="lcre:Pla8534_61540"/>
<dbReference type="RefSeq" id="WP_145057435.1">
    <property type="nucleotide sequence ID" value="NZ_CP036433.1"/>
</dbReference>
<reference evidence="1 2" key="1">
    <citation type="submission" date="2019-02" db="EMBL/GenBank/DDBJ databases">
        <title>Deep-cultivation of Planctomycetes and their phenomic and genomic characterization uncovers novel biology.</title>
        <authorList>
            <person name="Wiegand S."/>
            <person name="Jogler M."/>
            <person name="Boedeker C."/>
            <person name="Pinto D."/>
            <person name="Vollmers J."/>
            <person name="Rivas-Marin E."/>
            <person name="Kohn T."/>
            <person name="Peeters S.H."/>
            <person name="Heuer A."/>
            <person name="Rast P."/>
            <person name="Oberbeckmann S."/>
            <person name="Bunk B."/>
            <person name="Jeske O."/>
            <person name="Meyerdierks A."/>
            <person name="Storesund J.E."/>
            <person name="Kallscheuer N."/>
            <person name="Luecker S."/>
            <person name="Lage O.M."/>
            <person name="Pohl T."/>
            <person name="Merkel B.J."/>
            <person name="Hornburger P."/>
            <person name="Mueller R.-W."/>
            <person name="Bruemmer F."/>
            <person name="Labrenz M."/>
            <person name="Spormann A.M."/>
            <person name="Op den Camp H."/>
            <person name="Overmann J."/>
            <person name="Amann R."/>
            <person name="Jetten M.S.M."/>
            <person name="Mascher T."/>
            <person name="Medema M.H."/>
            <person name="Devos D.P."/>
            <person name="Kaster A.-K."/>
            <person name="Ovreas L."/>
            <person name="Rohde M."/>
            <person name="Galperin M.Y."/>
            <person name="Jogler C."/>
        </authorList>
    </citation>
    <scope>NUCLEOTIDE SEQUENCE [LARGE SCALE GENOMIC DNA]</scope>
    <source>
        <strain evidence="1 2">Pla85_3_4</strain>
    </source>
</reference>
<sequence>MTTPAWKKNLFVGSLLLACTICGTLASEIVCRLAAPPSAQAGDVVQPAVEQLADQTVEGR</sequence>
<dbReference type="Proteomes" id="UP000317648">
    <property type="component" value="Chromosome"/>
</dbReference>
<dbReference type="AlphaFoldDB" id="A0A518E2J8"/>
<name>A0A518E2J8_9BACT</name>
<keyword evidence="2" id="KW-1185">Reference proteome</keyword>
<organism evidence="1 2">
    <name type="scientific">Lignipirellula cremea</name>
    <dbReference type="NCBI Taxonomy" id="2528010"/>
    <lineage>
        <taxon>Bacteria</taxon>
        <taxon>Pseudomonadati</taxon>
        <taxon>Planctomycetota</taxon>
        <taxon>Planctomycetia</taxon>
        <taxon>Pirellulales</taxon>
        <taxon>Pirellulaceae</taxon>
        <taxon>Lignipirellula</taxon>
    </lineage>
</organism>
<accession>A0A518E2J8</accession>
<dbReference type="PROSITE" id="PS51257">
    <property type="entry name" value="PROKAR_LIPOPROTEIN"/>
    <property type="match status" value="1"/>
</dbReference>
<gene>
    <name evidence="1" type="ORF">Pla8534_61540</name>
</gene>
<evidence type="ECO:0000313" key="1">
    <source>
        <dbReference type="EMBL" id="QDU98292.1"/>
    </source>
</evidence>